<protein>
    <recommendedName>
        <fullName evidence="3">Beta-barrel assembly machine subunit BamF</fullName>
    </recommendedName>
</protein>
<sequence>MTRLAALLALTALGAACTQFPELDFTQTPELEAAEYPALVPIEPILARDAVPGPDPEALEANTAARLAALRGRANRLRSAVLSEDEKKRLEDGAG</sequence>
<gene>
    <name evidence="1" type="ORF">AB2B41_05210</name>
</gene>
<dbReference type="PROSITE" id="PS51257">
    <property type="entry name" value="PROKAR_LIPOPROTEIN"/>
    <property type="match status" value="1"/>
</dbReference>
<reference evidence="1 2" key="1">
    <citation type="submission" date="2024-07" db="EMBL/GenBank/DDBJ databases">
        <title>Marimonas sp.nov., isolated from tidal-flat sediment.</title>
        <authorList>
            <person name="Jayan J.N."/>
            <person name="Lee S.S."/>
        </authorList>
    </citation>
    <scope>NUCLEOTIDE SEQUENCE [LARGE SCALE GENOMIC DNA]</scope>
    <source>
        <strain evidence="1 2">MJW-29</strain>
    </source>
</reference>
<dbReference type="Proteomes" id="UP001556098">
    <property type="component" value="Unassembled WGS sequence"/>
</dbReference>
<comment type="caution">
    <text evidence="1">The sequence shown here is derived from an EMBL/GenBank/DDBJ whole genome shotgun (WGS) entry which is preliminary data.</text>
</comment>
<proteinExistence type="predicted"/>
<accession>A0ABV3RLP7</accession>
<evidence type="ECO:0000313" key="2">
    <source>
        <dbReference type="Proteomes" id="UP001556098"/>
    </source>
</evidence>
<name>A0ABV3RLP7_9RHOB</name>
<evidence type="ECO:0000313" key="1">
    <source>
        <dbReference type="EMBL" id="MEW9918988.1"/>
    </source>
</evidence>
<dbReference type="EMBL" id="JBFNXX010000003">
    <property type="protein sequence ID" value="MEW9918988.1"/>
    <property type="molecule type" value="Genomic_DNA"/>
</dbReference>
<keyword evidence="2" id="KW-1185">Reference proteome</keyword>
<evidence type="ECO:0008006" key="3">
    <source>
        <dbReference type="Google" id="ProtNLM"/>
    </source>
</evidence>
<organism evidence="1 2">
    <name type="scientific">Sulfitobacter sediminis</name>
    <dbReference type="NCBI Taxonomy" id="3234186"/>
    <lineage>
        <taxon>Bacteria</taxon>
        <taxon>Pseudomonadati</taxon>
        <taxon>Pseudomonadota</taxon>
        <taxon>Alphaproteobacteria</taxon>
        <taxon>Rhodobacterales</taxon>
        <taxon>Roseobacteraceae</taxon>
        <taxon>Sulfitobacter</taxon>
    </lineage>
</organism>
<dbReference type="RefSeq" id="WP_367876690.1">
    <property type="nucleotide sequence ID" value="NZ_JBFNXX010000003.1"/>
</dbReference>